<reference evidence="2" key="1">
    <citation type="journal article" date="2005" name="Nature">
        <title>The map-based sequence of the rice genome.</title>
        <authorList>
            <consortium name="International rice genome sequencing project (IRGSP)"/>
            <person name="Matsumoto T."/>
            <person name="Wu J."/>
            <person name="Kanamori H."/>
            <person name="Katayose Y."/>
            <person name="Fujisawa M."/>
            <person name="Namiki N."/>
            <person name="Mizuno H."/>
            <person name="Yamamoto K."/>
            <person name="Antonio B.A."/>
            <person name="Baba T."/>
            <person name="Sakata K."/>
            <person name="Nagamura Y."/>
            <person name="Aoki H."/>
            <person name="Arikawa K."/>
            <person name="Arita K."/>
            <person name="Bito T."/>
            <person name="Chiden Y."/>
            <person name="Fujitsuka N."/>
            <person name="Fukunaka R."/>
            <person name="Hamada M."/>
            <person name="Harada C."/>
            <person name="Hayashi A."/>
            <person name="Hijishita S."/>
            <person name="Honda M."/>
            <person name="Hosokawa S."/>
            <person name="Ichikawa Y."/>
            <person name="Idonuma A."/>
            <person name="Iijima M."/>
            <person name="Ikeda M."/>
            <person name="Ikeno M."/>
            <person name="Ito K."/>
            <person name="Ito S."/>
            <person name="Ito T."/>
            <person name="Ito Y."/>
            <person name="Ito Y."/>
            <person name="Iwabuchi A."/>
            <person name="Kamiya K."/>
            <person name="Karasawa W."/>
            <person name="Kurita K."/>
            <person name="Katagiri S."/>
            <person name="Kikuta A."/>
            <person name="Kobayashi H."/>
            <person name="Kobayashi N."/>
            <person name="Machita K."/>
            <person name="Maehara T."/>
            <person name="Masukawa M."/>
            <person name="Mizubayashi T."/>
            <person name="Mukai Y."/>
            <person name="Nagasaki H."/>
            <person name="Nagata Y."/>
            <person name="Naito S."/>
            <person name="Nakashima M."/>
            <person name="Nakama Y."/>
            <person name="Nakamichi Y."/>
            <person name="Nakamura M."/>
            <person name="Meguro A."/>
            <person name="Negishi M."/>
            <person name="Ohta I."/>
            <person name="Ohta T."/>
            <person name="Okamoto M."/>
            <person name="Ono N."/>
            <person name="Saji S."/>
            <person name="Sakaguchi M."/>
            <person name="Sakai K."/>
            <person name="Shibata M."/>
            <person name="Shimokawa T."/>
            <person name="Song J."/>
            <person name="Takazaki Y."/>
            <person name="Terasawa K."/>
            <person name="Tsugane M."/>
            <person name="Tsuji K."/>
            <person name="Ueda S."/>
            <person name="Waki K."/>
            <person name="Yamagata H."/>
            <person name="Yamamoto M."/>
            <person name="Yamamoto S."/>
            <person name="Yamane H."/>
            <person name="Yoshiki S."/>
            <person name="Yoshihara R."/>
            <person name="Yukawa K."/>
            <person name="Zhong H."/>
            <person name="Yano M."/>
            <person name="Yuan Q."/>
            <person name="Ouyang S."/>
            <person name="Liu J."/>
            <person name="Jones K.M."/>
            <person name="Gansberger K."/>
            <person name="Moffat K."/>
            <person name="Hill J."/>
            <person name="Bera J."/>
            <person name="Fadrosh D."/>
            <person name="Jin S."/>
            <person name="Johri S."/>
            <person name="Kim M."/>
            <person name="Overton L."/>
            <person name="Reardon M."/>
            <person name="Tsitrin T."/>
            <person name="Vuong H."/>
            <person name="Weaver B."/>
            <person name="Ciecko A."/>
            <person name="Tallon L."/>
            <person name="Jackson J."/>
            <person name="Pai G."/>
            <person name="Aken S.V."/>
            <person name="Utterback T."/>
            <person name="Reidmuller S."/>
            <person name="Feldblyum T."/>
            <person name="Hsiao J."/>
            <person name="Zismann V."/>
            <person name="Iobst S."/>
            <person name="de Vazeille A.R."/>
            <person name="Buell C.R."/>
            <person name="Ying K."/>
            <person name="Li Y."/>
            <person name="Lu T."/>
            <person name="Huang Y."/>
            <person name="Zhao Q."/>
            <person name="Feng Q."/>
            <person name="Zhang L."/>
            <person name="Zhu J."/>
            <person name="Weng Q."/>
            <person name="Mu J."/>
            <person name="Lu Y."/>
            <person name="Fan D."/>
            <person name="Liu Y."/>
            <person name="Guan J."/>
            <person name="Zhang Y."/>
            <person name="Yu S."/>
            <person name="Liu X."/>
            <person name="Zhang Y."/>
            <person name="Hong G."/>
            <person name="Han B."/>
            <person name="Choisne N."/>
            <person name="Demange N."/>
            <person name="Orjeda G."/>
            <person name="Samain S."/>
            <person name="Cattolico L."/>
            <person name="Pelletier E."/>
            <person name="Couloux A."/>
            <person name="Segurens B."/>
            <person name="Wincker P."/>
            <person name="D'Hont A."/>
            <person name="Scarpelli C."/>
            <person name="Weissenbach J."/>
            <person name="Salanoubat M."/>
            <person name="Quetier F."/>
            <person name="Yu Y."/>
            <person name="Kim H.R."/>
            <person name="Rambo T."/>
            <person name="Currie J."/>
            <person name="Collura K."/>
            <person name="Luo M."/>
            <person name="Yang T."/>
            <person name="Ammiraju J.S.S."/>
            <person name="Engler F."/>
            <person name="Soderlund C."/>
            <person name="Wing R.A."/>
            <person name="Palmer L.E."/>
            <person name="de la Bastide M."/>
            <person name="Spiegel L."/>
            <person name="Nascimento L."/>
            <person name="Zutavern T."/>
            <person name="O'Shaughnessy A."/>
            <person name="Dike S."/>
            <person name="Dedhia N."/>
            <person name="Preston R."/>
            <person name="Balija V."/>
            <person name="McCombie W.R."/>
            <person name="Chow T."/>
            <person name="Chen H."/>
            <person name="Chung M."/>
            <person name="Chen C."/>
            <person name="Shaw J."/>
            <person name="Wu H."/>
            <person name="Hsiao K."/>
            <person name="Chao Y."/>
            <person name="Chu M."/>
            <person name="Cheng C."/>
            <person name="Hour A."/>
            <person name="Lee P."/>
            <person name="Lin S."/>
            <person name="Lin Y."/>
            <person name="Liou J."/>
            <person name="Liu S."/>
            <person name="Hsing Y."/>
            <person name="Raghuvanshi S."/>
            <person name="Mohanty A."/>
            <person name="Bharti A.K."/>
            <person name="Gaur A."/>
            <person name="Gupta V."/>
            <person name="Kumar D."/>
            <person name="Ravi V."/>
            <person name="Vij S."/>
            <person name="Kapur A."/>
            <person name="Khurana P."/>
            <person name="Khurana P."/>
            <person name="Khurana J.P."/>
            <person name="Tyagi A.K."/>
            <person name="Gaikwad K."/>
            <person name="Singh A."/>
            <person name="Dalal V."/>
            <person name="Srivastava S."/>
            <person name="Dixit A."/>
            <person name="Pal A.K."/>
            <person name="Ghazi I.A."/>
            <person name="Yadav M."/>
            <person name="Pandit A."/>
            <person name="Bhargava A."/>
            <person name="Sureshbabu K."/>
            <person name="Batra K."/>
            <person name="Sharma T.R."/>
            <person name="Mohapatra T."/>
            <person name="Singh N.K."/>
            <person name="Messing J."/>
            <person name="Nelson A.B."/>
            <person name="Fuks G."/>
            <person name="Kavchok S."/>
            <person name="Keizer G."/>
            <person name="Linton E."/>
            <person name="Llaca V."/>
            <person name="Song R."/>
            <person name="Tanyolac B."/>
            <person name="Young S."/>
            <person name="Ho-Il K."/>
            <person name="Hahn J.H."/>
            <person name="Sangsakoo G."/>
            <person name="Vanavichit A."/>
            <person name="de Mattos Luiz.A.T."/>
            <person name="Zimmer P.D."/>
            <person name="Malone G."/>
            <person name="Dellagostin O."/>
            <person name="de Oliveira A.C."/>
            <person name="Bevan M."/>
            <person name="Bancroft I."/>
            <person name="Minx P."/>
            <person name="Cordum H."/>
            <person name="Wilson R."/>
            <person name="Cheng Z."/>
            <person name="Jin W."/>
            <person name="Jiang J."/>
            <person name="Leong S.A."/>
            <person name="Iwama H."/>
            <person name="Gojobori T."/>
            <person name="Itoh T."/>
            <person name="Niimura Y."/>
            <person name="Fujii Y."/>
            <person name="Habara T."/>
            <person name="Sakai H."/>
            <person name="Sato Y."/>
            <person name="Wilson G."/>
            <person name="Kumar K."/>
            <person name="McCouch S."/>
            <person name="Juretic N."/>
            <person name="Hoen D."/>
            <person name="Wright S."/>
            <person name="Bruskiewich R."/>
            <person name="Bureau T."/>
            <person name="Miyao A."/>
            <person name="Hirochika H."/>
            <person name="Nishikawa T."/>
            <person name="Kadowaki K."/>
            <person name="Sugiura M."/>
            <person name="Burr B."/>
            <person name="Sasaki T."/>
        </authorList>
    </citation>
    <scope>NUCLEOTIDE SEQUENCE [LARGE SCALE GENOMIC DNA]</scope>
    <source>
        <strain evidence="2">cv. Nipponbare</strain>
    </source>
</reference>
<name>A0A0P0VCM9_ORYSJ</name>
<evidence type="ECO:0000313" key="1">
    <source>
        <dbReference type="EMBL" id="BAS76086.1"/>
    </source>
</evidence>
<keyword evidence="2" id="KW-1185">Reference proteome</keyword>
<protein>
    <submittedName>
        <fullName evidence="1">Os01g0935350 protein</fullName>
    </submittedName>
</protein>
<dbReference type="AlphaFoldDB" id="A0A0P0VCM9"/>
<dbReference type="Gramene" id="Os01t0935350-00">
    <property type="protein sequence ID" value="Os01t0935350-00"/>
    <property type="gene ID" value="Os01g0935350"/>
</dbReference>
<reference evidence="1 2" key="3">
    <citation type="journal article" date="2013" name="Rice">
        <title>Improvement of the Oryza sativa Nipponbare reference genome using next generation sequence and optical map data.</title>
        <authorList>
            <person name="Kawahara Y."/>
            <person name="de la Bastide M."/>
            <person name="Hamilton J.P."/>
            <person name="Kanamori H."/>
            <person name="McCombie W.R."/>
            <person name="Ouyang S."/>
            <person name="Schwartz D.C."/>
            <person name="Tanaka T."/>
            <person name="Wu J."/>
            <person name="Zhou S."/>
            <person name="Childs K.L."/>
            <person name="Davidson R.M."/>
            <person name="Lin H."/>
            <person name="Quesada-Ocampo L."/>
            <person name="Vaillancourt B."/>
            <person name="Sakai H."/>
            <person name="Lee S.S."/>
            <person name="Kim J."/>
            <person name="Numa H."/>
            <person name="Itoh T."/>
            <person name="Buell C.R."/>
            <person name="Matsumoto T."/>
        </authorList>
    </citation>
    <scope>NUCLEOTIDE SEQUENCE [LARGE SCALE GENOMIC DNA]</scope>
    <source>
        <strain evidence="2">cv. Nipponbare</strain>
    </source>
</reference>
<accession>A0A0P0VCM9</accession>
<dbReference type="EMBL" id="AP014957">
    <property type="protein sequence ID" value="BAS76086.1"/>
    <property type="molecule type" value="Genomic_DNA"/>
</dbReference>
<evidence type="ECO:0000313" key="2">
    <source>
        <dbReference type="Proteomes" id="UP000059680"/>
    </source>
</evidence>
<gene>
    <name evidence="1" type="ordered locus">Os01g0935350</name>
    <name evidence="1" type="ORF">OSNPB_010935350</name>
</gene>
<sequence>MLANATLLLHVTERIVVQAIVNCQATASVQKIILYIYLVCLKQNLTTNMFLFRIVFISLHQWSTNSLLQNRQSIRNNSISEVTLPHYVVLLK</sequence>
<proteinExistence type="predicted"/>
<organism evidence="1 2">
    <name type="scientific">Oryza sativa subsp. japonica</name>
    <name type="common">Rice</name>
    <dbReference type="NCBI Taxonomy" id="39947"/>
    <lineage>
        <taxon>Eukaryota</taxon>
        <taxon>Viridiplantae</taxon>
        <taxon>Streptophyta</taxon>
        <taxon>Embryophyta</taxon>
        <taxon>Tracheophyta</taxon>
        <taxon>Spermatophyta</taxon>
        <taxon>Magnoliopsida</taxon>
        <taxon>Liliopsida</taxon>
        <taxon>Poales</taxon>
        <taxon>Poaceae</taxon>
        <taxon>BOP clade</taxon>
        <taxon>Oryzoideae</taxon>
        <taxon>Oryzeae</taxon>
        <taxon>Oryzinae</taxon>
        <taxon>Oryza</taxon>
        <taxon>Oryza sativa</taxon>
    </lineage>
</organism>
<dbReference type="InParanoid" id="A0A0P0VCM9"/>
<dbReference type="PaxDb" id="39947-A0A0P0VCM9"/>
<reference evidence="1 2" key="2">
    <citation type="journal article" date="2013" name="Plant Cell Physiol.">
        <title>Rice Annotation Project Database (RAP-DB): an integrative and interactive database for rice genomics.</title>
        <authorList>
            <person name="Sakai H."/>
            <person name="Lee S.S."/>
            <person name="Tanaka T."/>
            <person name="Numa H."/>
            <person name="Kim J."/>
            <person name="Kawahara Y."/>
            <person name="Wakimoto H."/>
            <person name="Yang C.C."/>
            <person name="Iwamoto M."/>
            <person name="Abe T."/>
            <person name="Yamada Y."/>
            <person name="Muto A."/>
            <person name="Inokuchi H."/>
            <person name="Ikemura T."/>
            <person name="Matsumoto T."/>
            <person name="Sasaki T."/>
            <person name="Itoh T."/>
        </authorList>
    </citation>
    <scope>NUCLEOTIDE SEQUENCE [LARGE SCALE GENOMIC DNA]</scope>
    <source>
        <strain evidence="2">cv. Nipponbare</strain>
    </source>
</reference>
<dbReference type="Proteomes" id="UP000059680">
    <property type="component" value="Chromosome 1"/>
</dbReference>